<dbReference type="CDD" id="cd00105">
    <property type="entry name" value="KH-I"/>
    <property type="match status" value="2"/>
</dbReference>
<evidence type="ECO:0000313" key="5">
    <source>
        <dbReference type="Proteomes" id="UP000002009"/>
    </source>
</evidence>
<dbReference type="OMA" id="ERARCWD"/>
<keyword evidence="2" id="KW-0694">RNA-binding</keyword>
<reference evidence="4 5" key="1">
    <citation type="journal article" date="2009" name="Science">
        <title>Green evolution and dynamic adaptations revealed by genomes of the marine picoeukaryotes Micromonas.</title>
        <authorList>
            <person name="Worden A.Z."/>
            <person name="Lee J.H."/>
            <person name="Mock T."/>
            <person name="Rouze P."/>
            <person name="Simmons M.P."/>
            <person name="Aerts A.L."/>
            <person name="Allen A.E."/>
            <person name="Cuvelier M.L."/>
            <person name="Derelle E."/>
            <person name="Everett M.V."/>
            <person name="Foulon E."/>
            <person name="Grimwood J."/>
            <person name="Gundlach H."/>
            <person name="Henrissat B."/>
            <person name="Napoli C."/>
            <person name="McDonald S.M."/>
            <person name="Parker M.S."/>
            <person name="Rombauts S."/>
            <person name="Salamov A."/>
            <person name="Von Dassow P."/>
            <person name="Badger J.H."/>
            <person name="Coutinho P.M."/>
            <person name="Demir E."/>
            <person name="Dubchak I."/>
            <person name="Gentemann C."/>
            <person name="Eikrem W."/>
            <person name="Gready J.E."/>
            <person name="John U."/>
            <person name="Lanier W."/>
            <person name="Lindquist E.A."/>
            <person name="Lucas S."/>
            <person name="Mayer K.F."/>
            <person name="Moreau H."/>
            <person name="Not F."/>
            <person name="Otillar R."/>
            <person name="Panaud O."/>
            <person name="Pangilinan J."/>
            <person name="Paulsen I."/>
            <person name="Piegu B."/>
            <person name="Poliakov A."/>
            <person name="Robbens S."/>
            <person name="Schmutz J."/>
            <person name="Toulza E."/>
            <person name="Wyss T."/>
            <person name="Zelensky A."/>
            <person name="Zhou K."/>
            <person name="Armbrust E.V."/>
            <person name="Bhattacharya D."/>
            <person name="Goodenough U.W."/>
            <person name="Van de Peer Y."/>
            <person name="Grigoriev I.V."/>
        </authorList>
    </citation>
    <scope>NUCLEOTIDE SEQUENCE [LARGE SCALE GENOMIC DNA]</scope>
    <source>
        <strain evidence="5">RCC299 / NOUM17</strain>
    </source>
</reference>
<accession>C1EHC6</accession>
<dbReference type="InterPro" id="IPR004087">
    <property type="entry name" value="KH_dom"/>
</dbReference>
<organism evidence="4 5">
    <name type="scientific">Micromonas commoda (strain RCC299 / NOUM17 / CCMP2709)</name>
    <name type="common">Picoplanktonic green alga</name>
    <dbReference type="NCBI Taxonomy" id="296587"/>
    <lineage>
        <taxon>Eukaryota</taxon>
        <taxon>Viridiplantae</taxon>
        <taxon>Chlorophyta</taxon>
        <taxon>Mamiellophyceae</taxon>
        <taxon>Mamiellales</taxon>
        <taxon>Mamiellaceae</taxon>
        <taxon>Micromonas</taxon>
    </lineage>
</organism>
<proteinExistence type="predicted"/>
<dbReference type="OrthoDB" id="5204190at2759"/>
<dbReference type="KEGG" id="mis:MICPUN_75615"/>
<dbReference type="InParanoid" id="C1EHC6"/>
<dbReference type="Gene3D" id="3.30.1370.10">
    <property type="entry name" value="K Homology domain, type 1"/>
    <property type="match status" value="2"/>
</dbReference>
<dbReference type="PROSITE" id="PS50084">
    <property type="entry name" value="KH_TYPE_1"/>
    <property type="match status" value="2"/>
</dbReference>
<dbReference type="AlphaFoldDB" id="C1EHC6"/>
<dbReference type="eggNOG" id="KOG1676">
    <property type="taxonomic scope" value="Eukaryota"/>
</dbReference>
<dbReference type="SUPFAM" id="SSF54791">
    <property type="entry name" value="Eukaryotic type KH-domain (KH-domain type I)"/>
    <property type="match status" value="2"/>
</dbReference>
<feature type="non-terminal residue" evidence="4">
    <location>
        <position position="304"/>
    </location>
</feature>
<name>C1EHC6_MICCC</name>
<dbReference type="Pfam" id="PF00013">
    <property type="entry name" value="KH_1"/>
    <property type="match status" value="2"/>
</dbReference>
<feature type="domain" description="K Homology" evidence="3">
    <location>
        <begin position="85"/>
        <end position="165"/>
    </location>
</feature>
<dbReference type="InterPro" id="IPR036612">
    <property type="entry name" value="KH_dom_type_1_sf"/>
</dbReference>
<keyword evidence="1" id="KW-0677">Repeat</keyword>
<dbReference type="RefSeq" id="XP_002506224.1">
    <property type="nucleotide sequence ID" value="XM_002506178.1"/>
</dbReference>
<dbReference type="Proteomes" id="UP000002009">
    <property type="component" value="Chromosome 14"/>
</dbReference>
<dbReference type="PANTHER" id="PTHR10288">
    <property type="entry name" value="KH DOMAIN CONTAINING RNA BINDING PROTEIN"/>
    <property type="match status" value="1"/>
</dbReference>
<evidence type="ECO:0000259" key="3">
    <source>
        <dbReference type="SMART" id="SM00322"/>
    </source>
</evidence>
<sequence>IIKITDDDAAFVLGKGGATKRKIARVSGAKLEIVDLKSAGASSGMEGAEIEITGTPAARQRAKDYIGYVLSQRTGPVYIDHTMRRDDLSIVMVPMDCVGYVMGRGGQVLRDMENEWGTLMFFAKKKEDEGKVVAANGEKVQEILAIFGTRRSRRGAELKVMSAVEHKMPGHFLEGESLRVPLDQPGDGEDDDFDYDVFPFRGDEFSYALGGRGSTRKKIASASNCILEYVGQVAFLAGNERQRRQCRDYLDWLLKQKEGEFHVDVAGRDDVTTVKVPTKSVGYVTGHKGEGLRSVEASTRTFCF</sequence>
<dbReference type="GO" id="GO:0003723">
    <property type="term" value="F:RNA binding"/>
    <property type="evidence" value="ECO:0007669"/>
    <property type="project" value="UniProtKB-UniRule"/>
</dbReference>
<feature type="domain" description="K Homology" evidence="3">
    <location>
        <begin position="1"/>
        <end position="71"/>
    </location>
</feature>
<dbReference type="InterPro" id="IPR004088">
    <property type="entry name" value="KH_dom_type_1"/>
</dbReference>
<feature type="domain" description="K Homology" evidence="3">
    <location>
        <begin position="174"/>
        <end position="255"/>
    </location>
</feature>
<protein>
    <recommendedName>
        <fullName evidence="3">K Homology domain-containing protein</fullName>
    </recommendedName>
</protein>
<feature type="non-terminal residue" evidence="4">
    <location>
        <position position="1"/>
    </location>
</feature>
<evidence type="ECO:0000313" key="4">
    <source>
        <dbReference type="EMBL" id="ACO67482.1"/>
    </source>
</evidence>
<dbReference type="GeneID" id="8248946"/>
<keyword evidence="5" id="KW-1185">Reference proteome</keyword>
<gene>
    <name evidence="4" type="ORF">MICPUN_75615</name>
</gene>
<dbReference type="SMART" id="SM00322">
    <property type="entry name" value="KH"/>
    <property type="match status" value="3"/>
</dbReference>
<evidence type="ECO:0000256" key="1">
    <source>
        <dbReference type="ARBA" id="ARBA00022737"/>
    </source>
</evidence>
<dbReference type="EMBL" id="CP001332">
    <property type="protein sequence ID" value="ACO67482.1"/>
    <property type="molecule type" value="Genomic_DNA"/>
</dbReference>
<evidence type="ECO:0000256" key="2">
    <source>
        <dbReference type="PROSITE-ProRule" id="PRU00117"/>
    </source>
</evidence>